<evidence type="ECO:0000313" key="3">
    <source>
        <dbReference type="Proteomes" id="UP001283361"/>
    </source>
</evidence>
<feature type="region of interest" description="Disordered" evidence="1">
    <location>
        <begin position="59"/>
        <end position="81"/>
    </location>
</feature>
<accession>A0AAE1B361</accession>
<dbReference type="EMBL" id="JAWDGP010000620">
    <property type="protein sequence ID" value="KAK3798818.1"/>
    <property type="molecule type" value="Genomic_DNA"/>
</dbReference>
<dbReference type="Proteomes" id="UP001283361">
    <property type="component" value="Unassembled WGS sequence"/>
</dbReference>
<feature type="compositionally biased region" description="Low complexity" evidence="1">
    <location>
        <begin position="59"/>
        <end position="74"/>
    </location>
</feature>
<proteinExistence type="predicted"/>
<comment type="caution">
    <text evidence="2">The sequence shown here is derived from an EMBL/GenBank/DDBJ whole genome shotgun (WGS) entry which is preliminary data.</text>
</comment>
<dbReference type="AlphaFoldDB" id="A0AAE1B361"/>
<name>A0AAE1B361_9GAST</name>
<organism evidence="2 3">
    <name type="scientific">Elysia crispata</name>
    <name type="common">lettuce slug</name>
    <dbReference type="NCBI Taxonomy" id="231223"/>
    <lineage>
        <taxon>Eukaryota</taxon>
        <taxon>Metazoa</taxon>
        <taxon>Spiralia</taxon>
        <taxon>Lophotrochozoa</taxon>
        <taxon>Mollusca</taxon>
        <taxon>Gastropoda</taxon>
        <taxon>Heterobranchia</taxon>
        <taxon>Euthyneura</taxon>
        <taxon>Panpulmonata</taxon>
        <taxon>Sacoglossa</taxon>
        <taxon>Placobranchoidea</taxon>
        <taxon>Plakobranchidae</taxon>
        <taxon>Elysia</taxon>
    </lineage>
</organism>
<sequence>MPSARRSNNEATRINWATESRCCPNLGSIRRQVYLAQNARSRSSGALGLDLSSTPLARSAAATGSNSGATGHGAWLSLEAG</sequence>
<evidence type="ECO:0000313" key="2">
    <source>
        <dbReference type="EMBL" id="KAK3798818.1"/>
    </source>
</evidence>
<keyword evidence="3" id="KW-1185">Reference proteome</keyword>
<reference evidence="2" key="1">
    <citation type="journal article" date="2023" name="G3 (Bethesda)">
        <title>A reference genome for the long-term kleptoplast-retaining sea slug Elysia crispata morphotype clarki.</title>
        <authorList>
            <person name="Eastman K.E."/>
            <person name="Pendleton A.L."/>
            <person name="Shaikh M.A."/>
            <person name="Suttiyut T."/>
            <person name="Ogas R."/>
            <person name="Tomko P."/>
            <person name="Gavelis G."/>
            <person name="Widhalm J.R."/>
            <person name="Wisecaver J.H."/>
        </authorList>
    </citation>
    <scope>NUCLEOTIDE SEQUENCE</scope>
    <source>
        <strain evidence="2">ECLA1</strain>
    </source>
</reference>
<gene>
    <name evidence="2" type="ORF">RRG08_007176</name>
</gene>
<evidence type="ECO:0000256" key="1">
    <source>
        <dbReference type="SAM" id="MobiDB-lite"/>
    </source>
</evidence>
<protein>
    <submittedName>
        <fullName evidence="2">Uncharacterized protein</fullName>
    </submittedName>
</protein>